<evidence type="ECO:0008006" key="3">
    <source>
        <dbReference type="Google" id="ProtNLM"/>
    </source>
</evidence>
<evidence type="ECO:0000313" key="2">
    <source>
        <dbReference type="Proteomes" id="UP001164390"/>
    </source>
</evidence>
<evidence type="ECO:0000313" key="1">
    <source>
        <dbReference type="EMBL" id="UYM05960.1"/>
    </source>
</evidence>
<protein>
    <recommendedName>
        <fullName evidence="3">ABM domain-containing protein</fullName>
    </recommendedName>
</protein>
<sequence>MFIQLIDSHMSDLDTALEELHREWERATDGRNTVRRSITARDREDERHIVSLVFFDSYESAMENSNLPETDEMAAKMRTLVDDVSFENLDVIDDRSFT</sequence>
<dbReference type="RefSeq" id="WP_271634806.1">
    <property type="nucleotide sequence ID" value="NZ_CP094970.1"/>
</dbReference>
<dbReference type="EMBL" id="CP094970">
    <property type="protein sequence ID" value="UYM05960.1"/>
    <property type="molecule type" value="Genomic_DNA"/>
</dbReference>
<gene>
    <name evidence="1" type="ORF">L0C25_02475</name>
</gene>
<dbReference type="AlphaFoldDB" id="A0AA46TIY2"/>
<proteinExistence type="predicted"/>
<dbReference type="Proteomes" id="UP001164390">
    <property type="component" value="Chromosome"/>
</dbReference>
<keyword evidence="2" id="KW-1185">Reference proteome</keyword>
<accession>A0AA46TIY2</accession>
<organism evidence="1 2">
    <name type="scientific">Solicola gregarius</name>
    <dbReference type="NCBI Taxonomy" id="2908642"/>
    <lineage>
        <taxon>Bacteria</taxon>
        <taxon>Bacillati</taxon>
        <taxon>Actinomycetota</taxon>
        <taxon>Actinomycetes</taxon>
        <taxon>Propionibacteriales</taxon>
        <taxon>Nocardioidaceae</taxon>
        <taxon>Solicola</taxon>
    </lineage>
</organism>
<reference evidence="1" key="1">
    <citation type="submission" date="2022-01" db="EMBL/GenBank/DDBJ databases">
        <title>Nocardioidaceae gen. sp. A5X3R13.</title>
        <authorList>
            <person name="Lopez Marin M.A."/>
            <person name="Uhlik O."/>
        </authorList>
    </citation>
    <scope>NUCLEOTIDE SEQUENCE</scope>
    <source>
        <strain evidence="1">A5X3R13</strain>
    </source>
</reference>
<name>A0AA46TIY2_9ACTN</name>
<dbReference type="KEGG" id="sgrg:L0C25_02475"/>